<feature type="domain" description="BD-FAE-like" evidence="2">
    <location>
        <begin position="57"/>
        <end position="157"/>
    </location>
</feature>
<evidence type="ECO:0000259" key="2">
    <source>
        <dbReference type="Pfam" id="PF20434"/>
    </source>
</evidence>
<gene>
    <name evidence="3" type="ORF">ACFSQZ_13570</name>
</gene>
<dbReference type="InterPro" id="IPR050300">
    <property type="entry name" value="GDXG_lipolytic_enzyme"/>
</dbReference>
<dbReference type="InterPro" id="IPR029058">
    <property type="entry name" value="AB_hydrolase_fold"/>
</dbReference>
<dbReference type="GO" id="GO:0016787">
    <property type="term" value="F:hydrolase activity"/>
    <property type="evidence" value="ECO:0007669"/>
    <property type="project" value="UniProtKB-KW"/>
</dbReference>
<evidence type="ECO:0000313" key="4">
    <source>
        <dbReference type="Proteomes" id="UP001597297"/>
    </source>
</evidence>
<dbReference type="PANTHER" id="PTHR48081:SF6">
    <property type="entry name" value="PEPTIDASE S9 PROLYL OLIGOPEPTIDASE CATALYTIC DOMAIN-CONTAINING PROTEIN"/>
    <property type="match status" value="1"/>
</dbReference>
<protein>
    <submittedName>
        <fullName evidence="3">Alpha/beta hydrolase</fullName>
    </submittedName>
</protein>
<organism evidence="3 4">
    <name type="scientific">Rubritalea spongiae</name>
    <dbReference type="NCBI Taxonomy" id="430797"/>
    <lineage>
        <taxon>Bacteria</taxon>
        <taxon>Pseudomonadati</taxon>
        <taxon>Verrucomicrobiota</taxon>
        <taxon>Verrucomicrobiia</taxon>
        <taxon>Verrucomicrobiales</taxon>
        <taxon>Rubritaleaceae</taxon>
        <taxon>Rubritalea</taxon>
    </lineage>
</organism>
<dbReference type="InterPro" id="IPR049492">
    <property type="entry name" value="BD-FAE-like_dom"/>
</dbReference>
<dbReference type="Pfam" id="PF20434">
    <property type="entry name" value="BD-FAE"/>
    <property type="match status" value="1"/>
</dbReference>
<evidence type="ECO:0000313" key="3">
    <source>
        <dbReference type="EMBL" id="MFD2277503.1"/>
    </source>
</evidence>
<sequence length="276" mass="30033">MSLVIYSMGRAQEHEVIDLWPSEVPGQSESKAPVVFSEDTRGNVTRIAKVTKPVLVVYEPASALKNGAAVIICPGGGYNILAIDLEGYEVAEWLSGLGYTAFVLQYRVPQNRAGALQDAQRAIRYVRGISEERGIDPNKVGILGFSAGGSLSARASTRYLEDSYAAVDALDKLSARPDFTALIYPAYLDQGPDRSLSPELRLSDETAPMFLFVAADDRFANSCLVMSSALQLQKVPFELHVLAHGGHGFGMRSGNHAAETWPKLCEEWLNVTVLKK</sequence>
<dbReference type="PANTHER" id="PTHR48081">
    <property type="entry name" value="AB HYDROLASE SUPERFAMILY PROTEIN C4A8.06C"/>
    <property type="match status" value="1"/>
</dbReference>
<reference evidence="4" key="1">
    <citation type="journal article" date="2019" name="Int. J. Syst. Evol. Microbiol.">
        <title>The Global Catalogue of Microorganisms (GCM) 10K type strain sequencing project: providing services to taxonomists for standard genome sequencing and annotation.</title>
        <authorList>
            <consortium name="The Broad Institute Genomics Platform"/>
            <consortium name="The Broad Institute Genome Sequencing Center for Infectious Disease"/>
            <person name="Wu L."/>
            <person name="Ma J."/>
        </authorList>
    </citation>
    <scope>NUCLEOTIDE SEQUENCE [LARGE SCALE GENOMIC DNA]</scope>
    <source>
        <strain evidence="4">JCM 16545</strain>
    </source>
</reference>
<keyword evidence="4" id="KW-1185">Reference proteome</keyword>
<proteinExistence type="predicted"/>
<evidence type="ECO:0000256" key="1">
    <source>
        <dbReference type="ARBA" id="ARBA00022801"/>
    </source>
</evidence>
<comment type="caution">
    <text evidence="3">The sequence shown here is derived from an EMBL/GenBank/DDBJ whole genome shotgun (WGS) entry which is preliminary data.</text>
</comment>
<dbReference type="SUPFAM" id="SSF53474">
    <property type="entry name" value="alpha/beta-Hydrolases"/>
    <property type="match status" value="1"/>
</dbReference>
<accession>A0ABW5E871</accession>
<keyword evidence="1 3" id="KW-0378">Hydrolase</keyword>
<dbReference type="Gene3D" id="3.40.50.1820">
    <property type="entry name" value="alpha/beta hydrolase"/>
    <property type="match status" value="1"/>
</dbReference>
<dbReference type="Proteomes" id="UP001597297">
    <property type="component" value="Unassembled WGS sequence"/>
</dbReference>
<name>A0ABW5E871_9BACT</name>
<dbReference type="EMBL" id="JBHUJC010000042">
    <property type="protein sequence ID" value="MFD2277503.1"/>
    <property type="molecule type" value="Genomic_DNA"/>
</dbReference>